<sequence length="78" mass="9005">MLPFAEIESRNLASPLVVLQLLTSPDADKCHTLGSVKAYFLRYLESGKEKVEANEAEMRRLREETLRNREIARQSKTR</sequence>
<dbReference type="AlphaFoldDB" id="A0A0R3WH61"/>
<name>A0A0R3WH61_TAEAS</name>
<reference evidence="3" key="1">
    <citation type="submission" date="2017-02" db="UniProtKB">
        <authorList>
            <consortium name="WormBaseParasite"/>
        </authorList>
    </citation>
    <scope>IDENTIFICATION</scope>
</reference>
<reference evidence="1 2" key="2">
    <citation type="submission" date="2018-11" db="EMBL/GenBank/DDBJ databases">
        <authorList>
            <consortium name="Pathogen Informatics"/>
        </authorList>
    </citation>
    <scope>NUCLEOTIDE SEQUENCE [LARGE SCALE GENOMIC DNA]</scope>
</reference>
<evidence type="ECO:0000313" key="3">
    <source>
        <dbReference type="WBParaSite" id="TASK_0001020401-mRNA-1"/>
    </source>
</evidence>
<evidence type="ECO:0000313" key="1">
    <source>
        <dbReference type="EMBL" id="VDK49756.1"/>
    </source>
</evidence>
<dbReference type="Proteomes" id="UP000282613">
    <property type="component" value="Unassembled WGS sequence"/>
</dbReference>
<dbReference type="WBParaSite" id="TASK_0001020401-mRNA-1">
    <property type="protein sequence ID" value="TASK_0001020401-mRNA-1"/>
    <property type="gene ID" value="TASK_0001020401"/>
</dbReference>
<evidence type="ECO:0000313" key="2">
    <source>
        <dbReference type="Proteomes" id="UP000282613"/>
    </source>
</evidence>
<protein>
    <submittedName>
        <fullName evidence="3">GRIP domain-containing protein</fullName>
    </submittedName>
</protein>
<dbReference type="STRING" id="60517.A0A0R3WH61"/>
<organism evidence="3">
    <name type="scientific">Taenia asiatica</name>
    <name type="common">Asian tapeworm</name>
    <dbReference type="NCBI Taxonomy" id="60517"/>
    <lineage>
        <taxon>Eukaryota</taxon>
        <taxon>Metazoa</taxon>
        <taxon>Spiralia</taxon>
        <taxon>Lophotrochozoa</taxon>
        <taxon>Platyhelminthes</taxon>
        <taxon>Cestoda</taxon>
        <taxon>Eucestoda</taxon>
        <taxon>Cyclophyllidea</taxon>
        <taxon>Taeniidae</taxon>
        <taxon>Taenia</taxon>
    </lineage>
</organism>
<accession>A0A0R3WH61</accession>
<dbReference type="OrthoDB" id="6283075at2759"/>
<keyword evidence="2" id="KW-1185">Reference proteome</keyword>
<dbReference type="EMBL" id="UYRS01021002">
    <property type="protein sequence ID" value="VDK49756.1"/>
    <property type="molecule type" value="Genomic_DNA"/>
</dbReference>
<gene>
    <name evidence="1" type="ORF">TASK_LOCUS10205</name>
</gene>
<proteinExistence type="predicted"/>